<comment type="similarity">
    <text evidence="1">Belongs to the class-II aminoacyl-tRNA synthetase family. Type-1 seryl-tRNA synthetase subfamily.</text>
</comment>
<gene>
    <name evidence="11" type="primary">107369274</name>
</gene>
<keyword evidence="3" id="KW-0436">Ligase</keyword>
<feature type="domain" description="Aminoacyl-transfer RNA synthetases class-II family profile" evidence="10">
    <location>
        <begin position="195"/>
        <end position="436"/>
    </location>
</feature>
<accession>T1JPM1</accession>
<dbReference type="OMA" id="CRVIDMP"/>
<keyword evidence="12" id="KW-1185">Reference proteome</keyword>
<evidence type="ECO:0000259" key="10">
    <source>
        <dbReference type="PROSITE" id="PS50862"/>
    </source>
</evidence>
<dbReference type="PROSITE" id="PS50862">
    <property type="entry name" value="AA_TRNA_LIGASE_II"/>
    <property type="match status" value="1"/>
</dbReference>
<protein>
    <recommendedName>
        <fullName evidence="2">serine--tRNA ligase</fullName>
        <ecNumber evidence="2">6.1.1.11</ecNumber>
    </recommendedName>
    <alternativeName>
        <fullName evidence="7">Seryl-tRNA synthetase</fullName>
    </alternativeName>
</protein>
<dbReference type="KEGG" id="tut:107369274"/>
<reference evidence="11" key="2">
    <citation type="submission" date="2015-06" db="UniProtKB">
        <authorList>
            <consortium name="EnsemblMetazoa"/>
        </authorList>
    </citation>
    <scope>IDENTIFICATION</scope>
</reference>
<evidence type="ECO:0000256" key="9">
    <source>
        <dbReference type="PIRSR" id="PIRSR001529-2"/>
    </source>
</evidence>
<dbReference type="Gene3D" id="3.30.930.10">
    <property type="entry name" value="Bira Bifunctional Protein, Domain 2"/>
    <property type="match status" value="1"/>
</dbReference>
<dbReference type="OrthoDB" id="10264585at2759"/>
<dbReference type="Pfam" id="PF00587">
    <property type="entry name" value="tRNA-synt_2b"/>
    <property type="match status" value="1"/>
</dbReference>
<dbReference type="STRING" id="32264.T1JPM1"/>
<feature type="binding site" evidence="9">
    <location>
        <begin position="368"/>
        <end position="371"/>
    </location>
    <ligand>
        <name>ATP</name>
        <dbReference type="ChEBI" id="CHEBI:30616"/>
    </ligand>
</feature>
<keyword evidence="5 9" id="KW-0067">ATP-binding</keyword>
<dbReference type="GO" id="GO:0006434">
    <property type="term" value="P:seryl-tRNA aminoacylation"/>
    <property type="evidence" value="ECO:0007669"/>
    <property type="project" value="InterPro"/>
</dbReference>
<reference evidence="12" key="1">
    <citation type="submission" date="2011-08" db="EMBL/GenBank/DDBJ databases">
        <authorList>
            <person name="Rombauts S."/>
        </authorList>
    </citation>
    <scope>NUCLEOTIDE SEQUENCE</scope>
    <source>
        <strain evidence="12">London</strain>
    </source>
</reference>
<evidence type="ECO:0000256" key="7">
    <source>
        <dbReference type="ARBA" id="ARBA00031113"/>
    </source>
</evidence>
<evidence type="ECO:0000256" key="5">
    <source>
        <dbReference type="ARBA" id="ARBA00022840"/>
    </source>
</evidence>
<dbReference type="InterPro" id="IPR002317">
    <property type="entry name" value="Ser-tRNA-ligase_type_1"/>
</dbReference>
<evidence type="ECO:0000256" key="4">
    <source>
        <dbReference type="ARBA" id="ARBA00022741"/>
    </source>
</evidence>
<feature type="site" description="Important for serine binding" evidence="8">
    <location>
        <position position="411"/>
    </location>
</feature>
<evidence type="ECO:0000256" key="1">
    <source>
        <dbReference type="ARBA" id="ARBA00010728"/>
    </source>
</evidence>
<dbReference type="PIRSF" id="PIRSF001529">
    <property type="entry name" value="Ser-tRNA-synth_IIa"/>
    <property type="match status" value="1"/>
</dbReference>
<evidence type="ECO:0000256" key="2">
    <source>
        <dbReference type="ARBA" id="ARBA00012840"/>
    </source>
</evidence>
<dbReference type="InterPro" id="IPR002314">
    <property type="entry name" value="aa-tRNA-synt_IIb"/>
</dbReference>
<evidence type="ECO:0000313" key="12">
    <source>
        <dbReference type="Proteomes" id="UP000015104"/>
    </source>
</evidence>
<feature type="binding site" evidence="9">
    <location>
        <begin position="282"/>
        <end position="284"/>
    </location>
    <ligand>
        <name>ATP</name>
        <dbReference type="ChEBI" id="CHEBI:30616"/>
    </ligand>
</feature>
<feature type="binding site" evidence="8">
    <location>
        <position position="282"/>
    </location>
    <ligand>
        <name>L-serine</name>
        <dbReference type="ChEBI" id="CHEBI:33384"/>
    </ligand>
</feature>
<name>T1JPM1_TETUR</name>
<evidence type="ECO:0000256" key="6">
    <source>
        <dbReference type="ARBA" id="ARBA00023146"/>
    </source>
</evidence>
<evidence type="ECO:0000313" key="11">
    <source>
        <dbReference type="EnsemblMetazoa" id="tetur01g00100.1"/>
    </source>
</evidence>
<feature type="binding site" evidence="8">
    <location>
        <position position="409"/>
    </location>
    <ligand>
        <name>L-serine</name>
        <dbReference type="ChEBI" id="CHEBI:33384"/>
    </ligand>
</feature>
<dbReference type="EC" id="6.1.1.11" evidence="2"/>
<dbReference type="HOGENOM" id="CLU_023797_4_0_1"/>
<keyword evidence="6" id="KW-0030">Aminoacyl-tRNA synthetase</keyword>
<dbReference type="EMBL" id="CAEY01000428">
    <property type="status" value="NOT_ANNOTATED_CDS"/>
    <property type="molecule type" value="Genomic_DNA"/>
</dbReference>
<keyword evidence="4" id="KW-0547">Nucleotide-binding</keyword>
<dbReference type="InterPro" id="IPR006195">
    <property type="entry name" value="aa-tRNA-synth_II"/>
</dbReference>
<proteinExistence type="inferred from homology"/>
<dbReference type="PANTHER" id="PTHR11778">
    <property type="entry name" value="SERYL-TRNA SYNTHETASE"/>
    <property type="match status" value="1"/>
</dbReference>
<evidence type="ECO:0000256" key="3">
    <source>
        <dbReference type="ARBA" id="ARBA00022598"/>
    </source>
</evidence>
<sequence>MLHSIRVGLQLKKLAHCLFTPAIRCNATFDGWRDWKRFDPEGSSITSFDYIERDYYLSPEKREEVVDNIRKRRLKNLVQGLEKCSNDEEIVKLLEANVNHLPNKLDERWIDYKAGSNIEDFIVEEFGLALMVEEDKIKKALNIANKLGIIQTSKFDSVGVVTSTRSYALLAELAQLHQALIDWTMDELISRFDFTPVIVPNIVYEDAIIGCGYQPRGRATQVYKLLGPSQDKPWTRDQQDTFDGDVCLAGTSEIPLTGLHVGATFNEDELPKKYCTVSRCYRAEISKVKTETGIYRVPYFSKVEMYSLTREEDSSEMLFEFMQIQKHLMSLLNFKCRVIDMPPEELGLSATRKFDIQVYLPGSKMWGEVSSASNCTDYQSRRFNIKYKVLQPDYETNEPFVNKFAHTINATACALPRILLAIIEYGQNQDGAIIIPPVLRNYMNGKELIDTNRHLFTR</sequence>
<dbReference type="GO" id="GO:0004828">
    <property type="term" value="F:serine-tRNA ligase activity"/>
    <property type="evidence" value="ECO:0007669"/>
    <property type="project" value="UniProtKB-EC"/>
</dbReference>
<dbReference type="AlphaFoldDB" id="T1JPM1"/>
<feature type="binding site" evidence="8">
    <location>
        <position position="251"/>
    </location>
    <ligand>
        <name>L-serine</name>
        <dbReference type="ChEBI" id="CHEBI:33384"/>
    </ligand>
</feature>
<dbReference type="PRINTS" id="PR00981">
    <property type="entry name" value="TRNASYNTHSER"/>
</dbReference>
<feature type="binding site" evidence="9">
    <location>
        <begin position="297"/>
        <end position="300"/>
    </location>
    <ligand>
        <name>ATP</name>
        <dbReference type="ChEBI" id="CHEBI:30616"/>
    </ligand>
</feature>
<evidence type="ECO:0000256" key="8">
    <source>
        <dbReference type="PIRSR" id="PIRSR001529-1"/>
    </source>
</evidence>
<dbReference type="eggNOG" id="KOG2509">
    <property type="taxonomic scope" value="Eukaryota"/>
</dbReference>
<dbReference type="InterPro" id="IPR045864">
    <property type="entry name" value="aa-tRNA-synth_II/BPL/LPL"/>
</dbReference>
<dbReference type="GO" id="GO:0005524">
    <property type="term" value="F:ATP binding"/>
    <property type="evidence" value="ECO:0007669"/>
    <property type="project" value="UniProtKB-KW"/>
</dbReference>
<dbReference type="EnsemblMetazoa" id="tetur01g00100.1">
    <property type="protein sequence ID" value="tetur01g00100.1"/>
    <property type="gene ID" value="tetur01g00100"/>
</dbReference>
<organism evidence="11 12">
    <name type="scientific">Tetranychus urticae</name>
    <name type="common">Two-spotted spider mite</name>
    <dbReference type="NCBI Taxonomy" id="32264"/>
    <lineage>
        <taxon>Eukaryota</taxon>
        <taxon>Metazoa</taxon>
        <taxon>Ecdysozoa</taxon>
        <taxon>Arthropoda</taxon>
        <taxon>Chelicerata</taxon>
        <taxon>Arachnida</taxon>
        <taxon>Acari</taxon>
        <taxon>Acariformes</taxon>
        <taxon>Trombidiformes</taxon>
        <taxon>Prostigmata</taxon>
        <taxon>Eleutherengona</taxon>
        <taxon>Raphignathae</taxon>
        <taxon>Tetranychoidea</taxon>
        <taxon>Tetranychidae</taxon>
        <taxon>Tetranychus</taxon>
    </lineage>
</organism>
<dbReference type="SUPFAM" id="SSF55681">
    <property type="entry name" value="Class II aaRS and biotin synthetases"/>
    <property type="match status" value="1"/>
</dbReference>
<feature type="binding site" evidence="8">
    <location>
        <position position="304"/>
    </location>
    <ligand>
        <name>L-serine</name>
        <dbReference type="ChEBI" id="CHEBI:33384"/>
    </ligand>
</feature>
<dbReference type="Proteomes" id="UP000015104">
    <property type="component" value="Unassembled WGS sequence"/>
</dbReference>